<dbReference type="Proteomes" id="UP000605846">
    <property type="component" value="Unassembled WGS sequence"/>
</dbReference>
<gene>
    <name evidence="2" type="ORF">EC973_001063</name>
</gene>
<evidence type="ECO:0000313" key="3">
    <source>
        <dbReference type="Proteomes" id="UP000605846"/>
    </source>
</evidence>
<protein>
    <submittedName>
        <fullName evidence="2">Uncharacterized protein</fullName>
    </submittedName>
</protein>
<feature type="compositionally biased region" description="Low complexity" evidence="1">
    <location>
        <begin position="153"/>
        <end position="162"/>
    </location>
</feature>
<evidence type="ECO:0000256" key="1">
    <source>
        <dbReference type="SAM" id="MobiDB-lite"/>
    </source>
</evidence>
<evidence type="ECO:0000313" key="2">
    <source>
        <dbReference type="EMBL" id="KAF7731017.1"/>
    </source>
</evidence>
<name>A0A8H7ESV3_9FUNG</name>
<reference evidence="2" key="1">
    <citation type="submission" date="2020-01" db="EMBL/GenBank/DDBJ databases">
        <title>Genome Sequencing of Three Apophysomyces-Like Fungal Strains Confirms a Novel Fungal Genus in the Mucoromycota with divergent Burkholderia-like Endosymbiotic Bacteria.</title>
        <authorList>
            <person name="Stajich J.E."/>
            <person name="Macias A.M."/>
            <person name="Carter-House D."/>
            <person name="Lovett B."/>
            <person name="Kasson L.R."/>
            <person name="Berry K."/>
            <person name="Grigoriev I."/>
            <person name="Chang Y."/>
            <person name="Spatafora J."/>
            <person name="Kasson M.T."/>
        </authorList>
    </citation>
    <scope>NUCLEOTIDE SEQUENCE</scope>
    <source>
        <strain evidence="2">NRRL A-21654</strain>
    </source>
</reference>
<feature type="region of interest" description="Disordered" evidence="1">
    <location>
        <begin position="273"/>
        <end position="323"/>
    </location>
</feature>
<accession>A0A8H7ESV3</accession>
<keyword evidence="3" id="KW-1185">Reference proteome</keyword>
<dbReference type="OrthoDB" id="2274679at2759"/>
<dbReference type="EMBL" id="JABAYA010000012">
    <property type="protein sequence ID" value="KAF7731017.1"/>
    <property type="molecule type" value="Genomic_DNA"/>
</dbReference>
<feature type="region of interest" description="Disordered" evidence="1">
    <location>
        <begin position="149"/>
        <end position="234"/>
    </location>
</feature>
<dbReference type="AlphaFoldDB" id="A0A8H7ESV3"/>
<feature type="compositionally biased region" description="Basic and acidic residues" evidence="1">
    <location>
        <begin position="314"/>
        <end position="323"/>
    </location>
</feature>
<feature type="compositionally biased region" description="Polar residues" evidence="1">
    <location>
        <begin position="225"/>
        <end position="234"/>
    </location>
</feature>
<comment type="caution">
    <text evidence="2">The sequence shown here is derived from an EMBL/GenBank/DDBJ whole genome shotgun (WGS) entry which is preliminary data.</text>
</comment>
<sequence length="337" mass="37874">MSSPQQRSKPGTAFEIRFCDNNIVQVFDLTKHPKDNQRQLLPNEYNEDDVLKGRLRFSKLGHPISVEQSAEARNSIERNHRDVDIINLSRQDKLGHAFNDLPLGTAMDVIPAVAKRQAKERKNELRQKREAEEAVKKAMDRKAKIEQARMNAKKAAVSSHKSSTIKQPKNPKHVSEIRVRVEDSLTTSETEAVRSLEIQSHGNKAGDATTEGGQEDETKEEAQVSVPSPDTQPLQDEAHLEENNSLSIRQPSVCATRSLSRYETSSLMVEQPSNDFYTPLPPPVRESRQAYSPKRTSFKQSVAVGPLENTTKTNDPKTVEDDVHDIKEKQTCCCIIS</sequence>
<feature type="compositionally biased region" description="Basic and acidic residues" evidence="1">
    <location>
        <begin position="173"/>
        <end position="183"/>
    </location>
</feature>
<organism evidence="2 3">
    <name type="scientific">Apophysomyces ossiformis</name>
    <dbReference type="NCBI Taxonomy" id="679940"/>
    <lineage>
        <taxon>Eukaryota</taxon>
        <taxon>Fungi</taxon>
        <taxon>Fungi incertae sedis</taxon>
        <taxon>Mucoromycota</taxon>
        <taxon>Mucoromycotina</taxon>
        <taxon>Mucoromycetes</taxon>
        <taxon>Mucorales</taxon>
        <taxon>Mucorineae</taxon>
        <taxon>Mucoraceae</taxon>
        <taxon>Apophysomyces</taxon>
    </lineage>
</organism>
<proteinExistence type="predicted"/>